<evidence type="ECO:0000313" key="2">
    <source>
        <dbReference type="Proteomes" id="UP000295124"/>
    </source>
</evidence>
<comment type="caution">
    <text evidence="1">The sequence shown here is derived from an EMBL/GenBank/DDBJ whole genome shotgun (WGS) entry which is preliminary data.</text>
</comment>
<dbReference type="Pfam" id="PF07366">
    <property type="entry name" value="SnoaL"/>
    <property type="match status" value="1"/>
</dbReference>
<evidence type="ECO:0000313" key="1">
    <source>
        <dbReference type="EMBL" id="TDD44847.1"/>
    </source>
</evidence>
<dbReference type="OrthoDB" id="3624661at2"/>
<dbReference type="EMBL" id="SMKX01000223">
    <property type="protein sequence ID" value="TDD44847.1"/>
    <property type="molecule type" value="Genomic_DNA"/>
</dbReference>
<organism evidence="1 2">
    <name type="scientific">Kribbella antibiotica</name>
    <dbReference type="NCBI Taxonomy" id="190195"/>
    <lineage>
        <taxon>Bacteria</taxon>
        <taxon>Bacillati</taxon>
        <taxon>Actinomycetota</taxon>
        <taxon>Actinomycetes</taxon>
        <taxon>Propionibacteriales</taxon>
        <taxon>Kribbellaceae</taxon>
        <taxon>Kribbella</taxon>
    </lineage>
</organism>
<dbReference type="Gene3D" id="3.10.450.50">
    <property type="match status" value="1"/>
</dbReference>
<dbReference type="AlphaFoldDB" id="A0A4V2YL05"/>
<reference evidence="1 2" key="1">
    <citation type="submission" date="2019-03" db="EMBL/GenBank/DDBJ databases">
        <title>Draft genome sequences of novel Actinobacteria.</title>
        <authorList>
            <person name="Sahin N."/>
            <person name="Ay H."/>
            <person name="Saygin H."/>
        </authorList>
    </citation>
    <scope>NUCLEOTIDE SEQUENCE [LARGE SCALE GENOMIC DNA]</scope>
    <source>
        <strain evidence="1 2">JCM 13523</strain>
    </source>
</reference>
<dbReference type="SUPFAM" id="SSF54427">
    <property type="entry name" value="NTF2-like"/>
    <property type="match status" value="1"/>
</dbReference>
<dbReference type="InterPro" id="IPR032710">
    <property type="entry name" value="NTF2-like_dom_sf"/>
</dbReference>
<dbReference type="Proteomes" id="UP000295124">
    <property type="component" value="Unassembled WGS sequence"/>
</dbReference>
<protein>
    <submittedName>
        <fullName evidence="1">Ester cyclase</fullName>
    </submittedName>
</protein>
<sequence>MPMTTTTAANVQLLRDLYELVTGGEIDRAAEHLTDDFVANQPGRPAPTIGRAPWKEGTQSMLAAFPDLQATIEEIFGHDNRVVVRLRFEGTHQGPLMSIPPTQRKVTFSSLELYRVEDGKVAEEWVAPDMLGLMHQLTG</sequence>
<accession>A0A4V2YL05</accession>
<dbReference type="InterPro" id="IPR009959">
    <property type="entry name" value="Cyclase_SnoaL-like"/>
</dbReference>
<keyword evidence="2" id="KW-1185">Reference proteome</keyword>
<dbReference type="PANTHER" id="PTHR38436:SF1">
    <property type="entry name" value="ESTER CYCLASE"/>
    <property type="match status" value="1"/>
</dbReference>
<gene>
    <name evidence="1" type="ORF">E1263_39940</name>
</gene>
<proteinExistence type="predicted"/>
<name>A0A4V2YL05_9ACTN</name>
<dbReference type="PANTHER" id="PTHR38436">
    <property type="entry name" value="POLYKETIDE CYCLASE SNOAL-LIKE DOMAIN"/>
    <property type="match status" value="1"/>
</dbReference>
<dbReference type="GO" id="GO:0030638">
    <property type="term" value="P:polyketide metabolic process"/>
    <property type="evidence" value="ECO:0007669"/>
    <property type="project" value="InterPro"/>
</dbReference>